<evidence type="ECO:0000313" key="1">
    <source>
        <dbReference type="EMBL" id="JAH81231.1"/>
    </source>
</evidence>
<dbReference type="AlphaFoldDB" id="A0A0E9VT49"/>
<organism evidence="1">
    <name type="scientific">Anguilla anguilla</name>
    <name type="common">European freshwater eel</name>
    <name type="synonym">Muraena anguilla</name>
    <dbReference type="NCBI Taxonomy" id="7936"/>
    <lineage>
        <taxon>Eukaryota</taxon>
        <taxon>Metazoa</taxon>
        <taxon>Chordata</taxon>
        <taxon>Craniata</taxon>
        <taxon>Vertebrata</taxon>
        <taxon>Euteleostomi</taxon>
        <taxon>Actinopterygii</taxon>
        <taxon>Neopterygii</taxon>
        <taxon>Teleostei</taxon>
        <taxon>Anguilliformes</taxon>
        <taxon>Anguillidae</taxon>
        <taxon>Anguilla</taxon>
    </lineage>
</organism>
<name>A0A0E9VT49_ANGAN</name>
<protein>
    <submittedName>
        <fullName evidence="1">Uncharacterized protein</fullName>
    </submittedName>
</protein>
<dbReference type="EMBL" id="GBXM01027346">
    <property type="protein sequence ID" value="JAH81231.1"/>
    <property type="molecule type" value="Transcribed_RNA"/>
</dbReference>
<sequence length="79" mass="9179">MTYCTQIGLHTVTNEQNRALYLKLSKCCKDGGRHPCLKTTTIFYSNYSCHFLVSNYTECNYYMTHDDVKSRTGVRIIVQ</sequence>
<reference evidence="1" key="2">
    <citation type="journal article" date="2015" name="Fish Shellfish Immunol.">
        <title>Early steps in the European eel (Anguilla anguilla)-Vibrio vulnificus interaction in the gills: Role of the RtxA13 toxin.</title>
        <authorList>
            <person name="Callol A."/>
            <person name="Pajuelo D."/>
            <person name="Ebbesson L."/>
            <person name="Teles M."/>
            <person name="MacKenzie S."/>
            <person name="Amaro C."/>
        </authorList>
    </citation>
    <scope>NUCLEOTIDE SEQUENCE</scope>
</reference>
<reference evidence="1" key="1">
    <citation type="submission" date="2014-11" db="EMBL/GenBank/DDBJ databases">
        <authorList>
            <person name="Amaro Gonzalez C."/>
        </authorList>
    </citation>
    <scope>NUCLEOTIDE SEQUENCE</scope>
</reference>
<proteinExistence type="predicted"/>
<accession>A0A0E9VT49</accession>